<evidence type="ECO:0000256" key="3">
    <source>
        <dbReference type="ARBA" id="ARBA00023235"/>
    </source>
</evidence>
<dbReference type="SMART" id="SM00490">
    <property type="entry name" value="HELICc"/>
    <property type="match status" value="1"/>
</dbReference>
<evidence type="ECO:0000313" key="9">
    <source>
        <dbReference type="EMBL" id="EGO30819.1"/>
    </source>
</evidence>
<dbReference type="SUPFAM" id="SSF52540">
    <property type="entry name" value="P-loop containing nucleoside triphosphate hydrolases"/>
    <property type="match status" value="1"/>
</dbReference>
<dbReference type="EMBL" id="GL945428">
    <property type="protein sequence ID" value="EGO30819.1"/>
    <property type="molecule type" value="Genomic_DNA"/>
</dbReference>
<dbReference type="PROSITE" id="PS51194">
    <property type="entry name" value="HELICASE_CTER"/>
    <property type="match status" value="1"/>
</dbReference>
<comment type="catalytic activity">
    <reaction evidence="4">
        <text>Couples ATP hydrolysis with the unwinding of duplex DNA by translocating in the 3'-5' direction.</text>
        <dbReference type="EC" id="5.6.2.4"/>
    </reaction>
</comment>
<dbReference type="AlphaFoldDB" id="F8NFA5"/>
<dbReference type="EC" id="5.6.2.4" evidence="5"/>
<dbReference type="GO" id="GO:0005694">
    <property type="term" value="C:chromosome"/>
    <property type="evidence" value="ECO:0007669"/>
    <property type="project" value="TreeGrafter"/>
</dbReference>
<name>F8NFA5_SERL9</name>
<dbReference type="InterPro" id="IPR014001">
    <property type="entry name" value="Helicase_ATP-bd"/>
</dbReference>
<dbReference type="GO" id="GO:0009378">
    <property type="term" value="F:four-way junction helicase activity"/>
    <property type="evidence" value="ECO:0007669"/>
    <property type="project" value="TreeGrafter"/>
</dbReference>
<dbReference type="RefSeq" id="XP_007312703.1">
    <property type="nucleotide sequence ID" value="XM_007312641.1"/>
</dbReference>
<keyword evidence="3" id="KW-0413">Isomerase</keyword>
<dbReference type="Gene3D" id="3.40.50.300">
    <property type="entry name" value="P-loop containing nucleotide triphosphate hydrolases"/>
    <property type="match status" value="2"/>
</dbReference>
<dbReference type="GeneID" id="18813043"/>
<feature type="compositionally biased region" description="Basic and acidic residues" evidence="6">
    <location>
        <begin position="368"/>
        <end position="391"/>
    </location>
</feature>
<accession>F8NFA5</accession>
<evidence type="ECO:0000256" key="4">
    <source>
        <dbReference type="ARBA" id="ARBA00034617"/>
    </source>
</evidence>
<feature type="region of interest" description="Disordered" evidence="6">
    <location>
        <begin position="368"/>
        <end position="426"/>
    </location>
</feature>
<dbReference type="Proteomes" id="UP000008064">
    <property type="component" value="Unassembled WGS sequence"/>
</dbReference>
<dbReference type="InterPro" id="IPR027417">
    <property type="entry name" value="P-loop_NTPase"/>
</dbReference>
<dbReference type="PANTHER" id="PTHR13710">
    <property type="entry name" value="DNA HELICASE RECQ FAMILY MEMBER"/>
    <property type="match status" value="1"/>
</dbReference>
<evidence type="ECO:0000259" key="7">
    <source>
        <dbReference type="PROSITE" id="PS51192"/>
    </source>
</evidence>
<evidence type="ECO:0000256" key="6">
    <source>
        <dbReference type="SAM" id="MobiDB-lite"/>
    </source>
</evidence>
<proteinExistence type="inferred from homology"/>
<sequence>MPLLLHKERILVIISPLKSLEEEQFYQWGIQSADVNEDTYDEHLHKELNEQKYNTIFASPEIRHMLGYIIDEAHCISQWGGDFRPAYSQVDQLRSFLPLNIPVYATLATMTPNVLADVRSKLHIDSAKSFHLNLGNDRLNITHEVRYIPNSKDYSPLNFLAAHRHLRKLLPESLQAQVNFLNSRCSVRTKKTALQRFREATTRLLVVTEIGGMGLDIPDVELVIQFGVPKSLTNWMQRAGQAAGLHSMQGRAILLVKASVLRKVGVSVVVKEEPLSDGEHFDNPPGQSGVVLIPDPTLTSLASNRRWKTLEEIREGLPAPWALVDQYGEEALKVLADVDHQDKELREAAKIEKQELKRQATEAAKLKRQEEVRTEEDARVIKTKSKDDTRAIQKKPRTSQKENVPLPGFSQHPHRKPALVYTPTGL</sequence>
<dbReference type="KEGG" id="sla:SERLADRAFT_412410"/>
<dbReference type="PROSITE" id="PS51192">
    <property type="entry name" value="HELICASE_ATP_BIND_1"/>
    <property type="match status" value="1"/>
</dbReference>
<dbReference type="OrthoDB" id="10261556at2759"/>
<keyword evidence="2" id="KW-0238">DNA-binding</keyword>
<dbReference type="GO" id="GO:0043138">
    <property type="term" value="F:3'-5' DNA helicase activity"/>
    <property type="evidence" value="ECO:0007669"/>
    <property type="project" value="UniProtKB-EC"/>
</dbReference>
<evidence type="ECO:0000256" key="1">
    <source>
        <dbReference type="ARBA" id="ARBA00005446"/>
    </source>
</evidence>
<dbReference type="InterPro" id="IPR001650">
    <property type="entry name" value="Helicase_C-like"/>
</dbReference>
<comment type="similarity">
    <text evidence="1">Belongs to the helicase family. RecQ subfamily.</text>
</comment>
<dbReference type="HOGENOM" id="CLU_644301_0_0_1"/>
<reference evidence="9" key="1">
    <citation type="submission" date="2011-04" db="EMBL/GenBank/DDBJ databases">
        <title>Evolution of plant cell wall degrading machinery underlies the functional diversity of forest fungi.</title>
        <authorList>
            <consortium name="US DOE Joint Genome Institute (JGI-PGF)"/>
            <person name="Eastwood D.C."/>
            <person name="Floudas D."/>
            <person name="Binder M."/>
            <person name="Majcherczyk A."/>
            <person name="Schneider P."/>
            <person name="Aerts A."/>
            <person name="Asiegbu F.O."/>
            <person name="Baker S.E."/>
            <person name="Barry K."/>
            <person name="Bendiksby M."/>
            <person name="Blumentritt M."/>
            <person name="Coutinho P.M."/>
            <person name="Cullen D."/>
            <person name="Cullen D."/>
            <person name="Gathman A."/>
            <person name="Goodell B."/>
            <person name="Henrissat B."/>
            <person name="Ihrmark K."/>
            <person name="Kauserud H."/>
            <person name="Kohler A."/>
            <person name="LaButti K."/>
            <person name="Lapidus A."/>
            <person name="Lavin J.L."/>
            <person name="Lee Y.-H."/>
            <person name="Lindquist E."/>
            <person name="Lilly W."/>
            <person name="Lucas S."/>
            <person name="Morin E."/>
            <person name="Murat C."/>
            <person name="Oguiza J.A."/>
            <person name="Park J."/>
            <person name="Pisabarro A.G."/>
            <person name="Riley R."/>
            <person name="Rosling A."/>
            <person name="Salamov A."/>
            <person name="Schmidt O."/>
            <person name="Schmutz J."/>
            <person name="Skrede I."/>
            <person name="Stenlid J."/>
            <person name="Wiebenga A."/>
            <person name="Xie X."/>
            <person name="Kues U."/>
            <person name="Hibbett D.S."/>
            <person name="Hoffmeister D."/>
            <person name="Hogberg N."/>
            <person name="Martin F."/>
            <person name="Grigoriev I.V."/>
            <person name="Watkinson S.C."/>
        </authorList>
    </citation>
    <scope>NUCLEOTIDE SEQUENCE</scope>
    <source>
        <strain evidence="9">S7.9</strain>
    </source>
</reference>
<evidence type="ECO:0000259" key="8">
    <source>
        <dbReference type="PROSITE" id="PS51194"/>
    </source>
</evidence>
<evidence type="ECO:0000256" key="5">
    <source>
        <dbReference type="ARBA" id="ARBA00034808"/>
    </source>
</evidence>
<dbReference type="GO" id="GO:0003677">
    <property type="term" value="F:DNA binding"/>
    <property type="evidence" value="ECO:0007669"/>
    <property type="project" value="UniProtKB-KW"/>
</dbReference>
<dbReference type="PANTHER" id="PTHR13710:SF105">
    <property type="entry name" value="ATP-DEPENDENT DNA HELICASE Q1"/>
    <property type="match status" value="1"/>
</dbReference>
<feature type="domain" description="Helicase C-terminal" evidence="8">
    <location>
        <begin position="140"/>
        <end position="292"/>
    </location>
</feature>
<organism>
    <name type="scientific">Serpula lacrymans var. lacrymans (strain S7.9)</name>
    <name type="common">Dry rot fungus</name>
    <dbReference type="NCBI Taxonomy" id="578457"/>
    <lineage>
        <taxon>Eukaryota</taxon>
        <taxon>Fungi</taxon>
        <taxon>Dikarya</taxon>
        <taxon>Basidiomycota</taxon>
        <taxon>Agaricomycotina</taxon>
        <taxon>Agaricomycetes</taxon>
        <taxon>Agaricomycetidae</taxon>
        <taxon>Boletales</taxon>
        <taxon>Coniophorineae</taxon>
        <taxon>Serpulaceae</taxon>
        <taxon>Serpula</taxon>
    </lineage>
</organism>
<evidence type="ECO:0000256" key="2">
    <source>
        <dbReference type="ARBA" id="ARBA00023125"/>
    </source>
</evidence>
<protein>
    <recommendedName>
        <fullName evidence="5">DNA 3'-5' helicase</fullName>
        <ecNumber evidence="5">5.6.2.4</ecNumber>
    </recommendedName>
</protein>
<gene>
    <name evidence="9" type="ORF">SERLADRAFT_412410</name>
</gene>
<feature type="domain" description="Helicase ATP-binding" evidence="7">
    <location>
        <begin position="1"/>
        <end position="128"/>
    </location>
</feature>
<dbReference type="GO" id="GO:0000724">
    <property type="term" value="P:double-strand break repair via homologous recombination"/>
    <property type="evidence" value="ECO:0007669"/>
    <property type="project" value="TreeGrafter"/>
</dbReference>
<dbReference type="Pfam" id="PF00271">
    <property type="entry name" value="Helicase_C"/>
    <property type="match status" value="1"/>
</dbReference>
<dbReference type="GO" id="GO:0005737">
    <property type="term" value="C:cytoplasm"/>
    <property type="evidence" value="ECO:0007669"/>
    <property type="project" value="TreeGrafter"/>
</dbReference>